<dbReference type="Gene3D" id="1.20.1050.10">
    <property type="match status" value="1"/>
</dbReference>
<dbReference type="Pfam" id="PF01588">
    <property type="entry name" value="tRNA_bind"/>
    <property type="match status" value="1"/>
</dbReference>
<dbReference type="GeneID" id="34517715"/>
<dbReference type="GO" id="GO:0000049">
    <property type="term" value="F:tRNA binding"/>
    <property type="evidence" value="ECO:0007669"/>
    <property type="project" value="UniProtKB-UniRule"/>
</dbReference>
<dbReference type="EMBL" id="HG793125">
    <property type="protein sequence ID" value="CDK24310.1"/>
    <property type="molecule type" value="Genomic_DNA"/>
</dbReference>
<dbReference type="InterPro" id="IPR036282">
    <property type="entry name" value="Glutathione-S-Trfase_C_sf"/>
</dbReference>
<proteinExistence type="predicted"/>
<evidence type="ECO:0008006" key="9">
    <source>
        <dbReference type="Google" id="ProtNLM"/>
    </source>
</evidence>
<reference evidence="7" key="1">
    <citation type="submission" date="2013-12" db="EMBL/GenBank/DDBJ databases">
        <authorList>
            <person name="Genoscope - CEA"/>
        </authorList>
    </citation>
    <scope>NUCLEOTIDE SEQUENCE</scope>
    <source>
        <strain evidence="7">CBS 1993</strain>
    </source>
</reference>
<evidence type="ECO:0000256" key="2">
    <source>
        <dbReference type="ARBA" id="ARBA00022884"/>
    </source>
</evidence>
<dbReference type="PANTHER" id="PTHR11586">
    <property type="entry name" value="TRNA-AMINOACYLATION COFACTOR ARC1 FAMILY MEMBER"/>
    <property type="match status" value="1"/>
</dbReference>
<dbReference type="CDD" id="cd02799">
    <property type="entry name" value="tRNA_bind_EMAP-II_like"/>
    <property type="match status" value="1"/>
</dbReference>
<evidence type="ECO:0000259" key="5">
    <source>
        <dbReference type="PROSITE" id="PS50405"/>
    </source>
</evidence>
<evidence type="ECO:0000259" key="6">
    <source>
        <dbReference type="PROSITE" id="PS50886"/>
    </source>
</evidence>
<feature type="compositionally biased region" description="Basic and acidic residues" evidence="4">
    <location>
        <begin position="111"/>
        <end position="134"/>
    </location>
</feature>
<feature type="region of interest" description="Disordered" evidence="4">
    <location>
        <begin position="111"/>
        <end position="157"/>
    </location>
</feature>
<dbReference type="InterPro" id="IPR002547">
    <property type="entry name" value="tRNA-bd_dom"/>
</dbReference>
<dbReference type="PROSITE" id="PS50405">
    <property type="entry name" value="GST_CTER"/>
    <property type="match status" value="1"/>
</dbReference>
<evidence type="ECO:0000313" key="8">
    <source>
        <dbReference type="Proteomes" id="UP000019384"/>
    </source>
</evidence>
<dbReference type="GO" id="GO:0032266">
    <property type="term" value="F:phosphatidylinositol-3-phosphate binding"/>
    <property type="evidence" value="ECO:0007669"/>
    <property type="project" value="EnsemblFungi"/>
</dbReference>
<evidence type="ECO:0000256" key="4">
    <source>
        <dbReference type="SAM" id="MobiDB-lite"/>
    </source>
</evidence>
<name>W6MR11_9ASCO</name>
<dbReference type="GO" id="GO:0001731">
    <property type="term" value="P:formation of translation preinitiation complex"/>
    <property type="evidence" value="ECO:0007669"/>
    <property type="project" value="EnsemblFungi"/>
</dbReference>
<organism evidence="7 8">
    <name type="scientific">Kuraishia capsulata CBS 1993</name>
    <dbReference type="NCBI Taxonomy" id="1382522"/>
    <lineage>
        <taxon>Eukaryota</taxon>
        <taxon>Fungi</taxon>
        <taxon>Dikarya</taxon>
        <taxon>Ascomycota</taxon>
        <taxon>Saccharomycotina</taxon>
        <taxon>Pichiomycetes</taxon>
        <taxon>Pichiales</taxon>
        <taxon>Pichiaceae</taxon>
        <taxon>Kuraishia</taxon>
    </lineage>
</organism>
<accession>W6MR11</accession>
<sequence length="353" mass="38415">MSLSLSPLSLSELSNEELALSSQWSTLSARFPEGLDEFNTYLKSTTYVVGSKFTAADVTVFDNTWKHLQSVSDVASLRHVLRWADLVQNLTGQEKIKIDLDAAVPREIKVKEKKDAKPDAKSEPKKEAEAKKAEVPVAAKGGDAKGKDISPEEMEARKAKAEAKKAAKAKAKAEADAKAAAAALPPSPAQIDFRVGFIEKAVKHPDADSLYVSTIQMGDAEPRTVCSGLVKYIPLEDMQQRYIVVIGNLKPVNMRGIKSTAMVLCASDETKVEFVNPPAGSKPGDKLFFEGFDGTPEPVLNPKKKVWETVQPHFSTTEGFEVTYTEDGKPPARLVNAKGELCRNSSIVNAQVR</sequence>
<evidence type="ECO:0000256" key="1">
    <source>
        <dbReference type="ARBA" id="ARBA00022555"/>
    </source>
</evidence>
<dbReference type="InterPro" id="IPR012340">
    <property type="entry name" value="NA-bd_OB-fold"/>
</dbReference>
<dbReference type="GO" id="GO:0010494">
    <property type="term" value="C:cytoplasmic stress granule"/>
    <property type="evidence" value="ECO:0007669"/>
    <property type="project" value="EnsemblFungi"/>
</dbReference>
<dbReference type="PANTHER" id="PTHR11586:SF33">
    <property type="entry name" value="AMINOACYL TRNA SYNTHASE COMPLEX-INTERACTING MULTIFUNCTIONAL PROTEIN 1"/>
    <property type="match status" value="1"/>
</dbReference>
<dbReference type="PROSITE" id="PS50886">
    <property type="entry name" value="TRBD"/>
    <property type="match status" value="1"/>
</dbReference>
<gene>
    <name evidence="7" type="ORF">KUCA_T00000270001</name>
</gene>
<keyword evidence="8" id="KW-1185">Reference proteome</keyword>
<dbReference type="GO" id="GO:0002161">
    <property type="term" value="F:aminoacyl-tRNA deacylase activity"/>
    <property type="evidence" value="ECO:0007669"/>
    <property type="project" value="EnsemblFungi"/>
</dbReference>
<dbReference type="GO" id="GO:0017102">
    <property type="term" value="C:methionyl glutamyl tRNA synthetase complex"/>
    <property type="evidence" value="ECO:0007669"/>
    <property type="project" value="EnsemblFungi"/>
</dbReference>
<keyword evidence="1 3" id="KW-0820">tRNA-binding</keyword>
<dbReference type="Proteomes" id="UP000019384">
    <property type="component" value="Unassembled WGS sequence"/>
</dbReference>
<dbReference type="GO" id="GO:0006418">
    <property type="term" value="P:tRNA aminoacylation for protein translation"/>
    <property type="evidence" value="ECO:0007669"/>
    <property type="project" value="EnsemblFungi"/>
</dbReference>
<feature type="domain" description="TRNA-binding" evidence="6">
    <location>
        <begin position="187"/>
        <end position="288"/>
    </location>
</feature>
<dbReference type="RefSeq" id="XP_022456327.1">
    <property type="nucleotide sequence ID" value="XM_022604793.1"/>
</dbReference>
<feature type="domain" description="GST C-terminal" evidence="5">
    <location>
        <begin position="1"/>
        <end position="128"/>
    </location>
</feature>
<protein>
    <recommendedName>
        <fullName evidence="9">tRNA-binding domain-containing protein</fullName>
    </recommendedName>
</protein>
<dbReference type="InterPro" id="IPR053836">
    <property type="entry name" value="Arc1-like_N"/>
</dbReference>
<reference evidence="7" key="2">
    <citation type="submission" date="2014-02" db="EMBL/GenBank/DDBJ databases">
        <title>Complete DNA sequence of /Kuraishia capsulata/ illustrates novel genomic features among budding yeasts (/Saccharomycotina/).</title>
        <authorList>
            <person name="Morales L."/>
            <person name="Noel B."/>
            <person name="Porcel B."/>
            <person name="Marcet-Houben M."/>
            <person name="Hullo M-F."/>
            <person name="Sacerdot C."/>
            <person name="Tekaia F."/>
            <person name="Leh-Louis V."/>
            <person name="Despons L."/>
            <person name="Khanna V."/>
            <person name="Aury J-M."/>
            <person name="Barbe V."/>
            <person name="Couloux A."/>
            <person name="Labadie K."/>
            <person name="Pelletier E."/>
            <person name="Souciet J-L."/>
            <person name="Boekhout T."/>
            <person name="Gabaldon T."/>
            <person name="Wincker P."/>
            <person name="Dujon B."/>
        </authorList>
    </citation>
    <scope>NUCLEOTIDE SEQUENCE</scope>
    <source>
        <strain evidence="7">CBS 1993</strain>
    </source>
</reference>
<dbReference type="SUPFAM" id="SSF47616">
    <property type="entry name" value="GST C-terminal domain-like"/>
    <property type="match status" value="1"/>
</dbReference>
<evidence type="ECO:0000256" key="3">
    <source>
        <dbReference type="PROSITE-ProRule" id="PRU00209"/>
    </source>
</evidence>
<dbReference type="OrthoDB" id="19141at2759"/>
<dbReference type="GO" id="GO:0016282">
    <property type="term" value="C:eukaryotic 43S preinitiation complex"/>
    <property type="evidence" value="ECO:0007669"/>
    <property type="project" value="EnsemblFungi"/>
</dbReference>
<dbReference type="Pfam" id="PF21972">
    <property type="entry name" value="Arc1p_N_like"/>
    <property type="match status" value="1"/>
</dbReference>
<dbReference type="InterPro" id="IPR010987">
    <property type="entry name" value="Glutathione-S-Trfase_C-like"/>
</dbReference>
<dbReference type="GO" id="GO:0008047">
    <property type="term" value="F:enzyme activator activity"/>
    <property type="evidence" value="ECO:0007669"/>
    <property type="project" value="EnsemblFungi"/>
</dbReference>
<dbReference type="SUPFAM" id="SSF50249">
    <property type="entry name" value="Nucleic acid-binding proteins"/>
    <property type="match status" value="1"/>
</dbReference>
<dbReference type="AlphaFoldDB" id="W6MR11"/>
<evidence type="ECO:0000313" key="7">
    <source>
        <dbReference type="EMBL" id="CDK24310.1"/>
    </source>
</evidence>
<dbReference type="GO" id="GO:0080025">
    <property type="term" value="F:phosphatidylinositol-3,5-bisphosphate binding"/>
    <property type="evidence" value="ECO:0007669"/>
    <property type="project" value="EnsemblFungi"/>
</dbReference>
<feature type="compositionally biased region" description="Basic and acidic residues" evidence="4">
    <location>
        <begin position="142"/>
        <end position="157"/>
    </location>
</feature>
<dbReference type="InterPro" id="IPR051270">
    <property type="entry name" value="Tyrosine-tRNA_ligase_regulator"/>
</dbReference>
<dbReference type="FunFam" id="2.40.50.140:FF:000199">
    <property type="entry name" value="tRNA-aminoacylation cofactor ARC1"/>
    <property type="match status" value="1"/>
</dbReference>
<keyword evidence="2 3" id="KW-0694">RNA-binding</keyword>
<dbReference type="Gene3D" id="2.40.50.140">
    <property type="entry name" value="Nucleic acid-binding proteins"/>
    <property type="match status" value="1"/>
</dbReference>
<dbReference type="HOGENOM" id="CLU_009710_6_6_1"/>
<dbReference type="STRING" id="1382522.W6MR11"/>